<accession>A0A5C7J5Q6</accession>
<dbReference type="EMBL" id="SSDS01000094">
    <property type="protein sequence ID" value="TXG75906.1"/>
    <property type="molecule type" value="Genomic_DNA"/>
</dbReference>
<sequence length="89" mass="9464">MGTCSRVHSAGDDECPGGCSGTEITPVNSTGNDHIVTRQRSLSGSEEPLMASYQSFRSKPQQQNSSTASITHVSGSRKHVTAVDILEEE</sequence>
<feature type="compositionally biased region" description="Polar residues" evidence="1">
    <location>
        <begin position="55"/>
        <end position="74"/>
    </location>
</feature>
<comment type="caution">
    <text evidence="2">The sequence shown here is derived from an EMBL/GenBank/DDBJ whole genome shotgun (WGS) entry which is preliminary data.</text>
</comment>
<proteinExistence type="predicted"/>
<reference evidence="2 3" key="1">
    <citation type="submission" date="2018-09" db="EMBL/GenBank/DDBJ databases">
        <title>Metagenome Assembled Genomes from an Advanced Water Purification Facility.</title>
        <authorList>
            <person name="Stamps B.W."/>
            <person name="Spear J.R."/>
        </authorList>
    </citation>
    <scope>NUCLEOTIDE SEQUENCE [LARGE SCALE GENOMIC DNA]</scope>
    <source>
        <strain evidence="2">Bin_63_2</strain>
    </source>
</reference>
<dbReference type="AlphaFoldDB" id="A0A5C7J5Q6"/>
<feature type="region of interest" description="Disordered" evidence="1">
    <location>
        <begin position="55"/>
        <end position="89"/>
    </location>
</feature>
<dbReference type="Proteomes" id="UP000321026">
    <property type="component" value="Unassembled WGS sequence"/>
</dbReference>
<name>A0A5C7J5Q6_9BACT</name>
<protein>
    <submittedName>
        <fullName evidence="2">Uncharacterized protein</fullName>
    </submittedName>
</protein>
<evidence type="ECO:0000256" key="1">
    <source>
        <dbReference type="SAM" id="MobiDB-lite"/>
    </source>
</evidence>
<evidence type="ECO:0000313" key="2">
    <source>
        <dbReference type="EMBL" id="TXG75906.1"/>
    </source>
</evidence>
<gene>
    <name evidence="2" type="ORF">E6Q11_05950</name>
</gene>
<evidence type="ECO:0000313" key="3">
    <source>
        <dbReference type="Proteomes" id="UP000321026"/>
    </source>
</evidence>
<organism evidence="2 3">
    <name type="scientific">Candidatus Dojkabacteria bacterium</name>
    <dbReference type="NCBI Taxonomy" id="2099670"/>
    <lineage>
        <taxon>Bacteria</taxon>
        <taxon>Candidatus Dojkabacteria</taxon>
    </lineage>
</organism>